<keyword evidence="4" id="KW-1185">Reference proteome</keyword>
<feature type="transmembrane region" description="Helical" evidence="2">
    <location>
        <begin position="12"/>
        <end position="36"/>
    </location>
</feature>
<evidence type="ECO:0000313" key="4">
    <source>
        <dbReference type="Proteomes" id="UP000694941"/>
    </source>
</evidence>
<dbReference type="PROSITE" id="PS50053">
    <property type="entry name" value="UBIQUITIN_2"/>
    <property type="match status" value="1"/>
</dbReference>
<evidence type="ECO:0000313" key="6">
    <source>
        <dbReference type="RefSeq" id="XP_013777613.1"/>
    </source>
</evidence>
<evidence type="ECO:0000313" key="7">
    <source>
        <dbReference type="RefSeq" id="XP_022245163.1"/>
    </source>
</evidence>
<evidence type="ECO:0000259" key="3">
    <source>
        <dbReference type="PROSITE" id="PS50053"/>
    </source>
</evidence>
<protein>
    <submittedName>
        <fullName evidence="5 6">Transmembrane and ubiquitin-like domain-containing protein 2</fullName>
    </submittedName>
</protein>
<dbReference type="GeneID" id="106462258"/>
<reference evidence="5 6" key="1">
    <citation type="submission" date="2025-05" db="UniProtKB">
        <authorList>
            <consortium name="RefSeq"/>
        </authorList>
    </citation>
    <scope>IDENTIFICATION</scope>
    <source>
        <tissue evidence="5 6">Muscle</tissue>
    </source>
</reference>
<feature type="region of interest" description="Disordered" evidence="1">
    <location>
        <begin position="60"/>
        <end position="80"/>
    </location>
</feature>
<dbReference type="InterPro" id="IPR000626">
    <property type="entry name" value="Ubiquitin-like_dom"/>
</dbReference>
<dbReference type="SUPFAM" id="SSF54236">
    <property type="entry name" value="Ubiquitin-like"/>
    <property type="match status" value="1"/>
</dbReference>
<feature type="region of interest" description="Disordered" evidence="1">
    <location>
        <begin position="243"/>
        <end position="277"/>
    </location>
</feature>
<dbReference type="PANTHER" id="PTHR14557">
    <property type="entry name" value="PROTEIN C7ORF21"/>
    <property type="match status" value="1"/>
</dbReference>
<keyword evidence="2" id="KW-0472">Membrane</keyword>
<keyword evidence="2" id="KW-1133">Transmembrane helix</keyword>
<accession>A0ABM1B9L2</accession>
<feature type="transmembrane region" description="Helical" evidence="2">
    <location>
        <begin position="376"/>
        <end position="393"/>
    </location>
</feature>
<feature type="compositionally biased region" description="Polar residues" evidence="1">
    <location>
        <begin position="249"/>
        <end position="274"/>
    </location>
</feature>
<dbReference type="Pfam" id="PF00240">
    <property type="entry name" value="ubiquitin"/>
    <property type="match status" value="1"/>
</dbReference>
<evidence type="ECO:0000256" key="2">
    <source>
        <dbReference type="SAM" id="Phobius"/>
    </source>
</evidence>
<dbReference type="Gene3D" id="3.10.20.90">
    <property type="entry name" value="Phosphatidylinositol 3-kinase Catalytic Subunit, Chain A, domain 1"/>
    <property type="match status" value="1"/>
</dbReference>
<keyword evidence="2" id="KW-0812">Transmembrane</keyword>
<evidence type="ECO:0000313" key="5">
    <source>
        <dbReference type="RefSeq" id="XP_013777612.1"/>
    </source>
</evidence>
<organism evidence="4 6">
    <name type="scientific">Limulus polyphemus</name>
    <name type="common">Atlantic horseshoe crab</name>
    <dbReference type="NCBI Taxonomy" id="6850"/>
    <lineage>
        <taxon>Eukaryota</taxon>
        <taxon>Metazoa</taxon>
        <taxon>Ecdysozoa</taxon>
        <taxon>Arthropoda</taxon>
        <taxon>Chelicerata</taxon>
        <taxon>Merostomata</taxon>
        <taxon>Xiphosura</taxon>
        <taxon>Limulidae</taxon>
        <taxon>Limulus</taxon>
    </lineage>
</organism>
<sequence>MSFIEGIGDEVILFVGIVVIALALLVGWIAVFGLHVEGIYQTSQRTPVQEEVSLGLQARESPTTEVDELQAQERPTTEVDESQFSNLSVTNLNRVQEESSNSVVVGEMAHPHKDTSIRETAHIQEDTAISQTIHTQEDAPDRPTAHPPDNSSGTETMVGQRDASVVHESRDGSLVGPTDQPETAHREFSKSNSEIQEEDQNVVRQRRLQFFERLGDPYETGAFEDRSLYDGERNQEIANSLGSEVGEPVSSQPTLPQQPVSNGDLPSSMVTNSSENDDSAEIQIRLKYLNDTERLVLCRLQDNVGDFKRKYFSEDLANNKTVRLIFNGQLMRNDDSSLQVYGVTNGCVIHVQISPTPLHQGMPPTPPVNELDLGHLMLPLFFVILGLLWMLYFEFTEYFDTNTSVLLLGLSALFCLVMASYFRPDNAGARVRR</sequence>
<dbReference type="SMART" id="SM00213">
    <property type="entry name" value="UBQ"/>
    <property type="match status" value="1"/>
</dbReference>
<dbReference type="Proteomes" id="UP000694941">
    <property type="component" value="Unplaced"/>
</dbReference>
<evidence type="ECO:0000256" key="1">
    <source>
        <dbReference type="SAM" id="MobiDB-lite"/>
    </source>
</evidence>
<name>A0ABM1B9L2_LIMPO</name>
<dbReference type="PANTHER" id="PTHR14557:SF5">
    <property type="entry name" value="UBIQUITIN-LIKE DOMAIN-CONTAINING PROTEIN"/>
    <property type="match status" value="1"/>
</dbReference>
<feature type="domain" description="Ubiquitin-like" evidence="3">
    <location>
        <begin position="282"/>
        <end position="351"/>
    </location>
</feature>
<dbReference type="RefSeq" id="XP_013777613.1">
    <property type="nucleotide sequence ID" value="XM_013922159.2"/>
</dbReference>
<dbReference type="InterPro" id="IPR040352">
    <property type="entry name" value="TMUB1/2"/>
</dbReference>
<feature type="transmembrane region" description="Helical" evidence="2">
    <location>
        <begin position="405"/>
        <end position="423"/>
    </location>
</feature>
<dbReference type="RefSeq" id="XP_013777612.1">
    <property type="nucleotide sequence ID" value="XM_013922158.2"/>
</dbReference>
<gene>
    <name evidence="5 6 7" type="primary">LOC106462258</name>
</gene>
<dbReference type="InterPro" id="IPR029071">
    <property type="entry name" value="Ubiquitin-like_domsf"/>
</dbReference>
<proteinExistence type="predicted"/>
<dbReference type="RefSeq" id="XP_022245163.1">
    <property type="nucleotide sequence ID" value="XM_022389455.1"/>
</dbReference>
<feature type="region of interest" description="Disordered" evidence="1">
    <location>
        <begin position="133"/>
        <end position="202"/>
    </location>
</feature>
<dbReference type="CDD" id="cd17057">
    <property type="entry name" value="Ubl_TMUB1_like"/>
    <property type="match status" value="1"/>
</dbReference>
<feature type="compositionally biased region" description="Basic and acidic residues" evidence="1">
    <location>
        <begin position="135"/>
        <end position="144"/>
    </location>
</feature>